<keyword evidence="3" id="KW-1185">Reference proteome</keyword>
<protein>
    <submittedName>
        <fullName evidence="2">Uncharacterized protein DUF4307</fullName>
    </submittedName>
</protein>
<evidence type="ECO:0000256" key="1">
    <source>
        <dbReference type="SAM" id="Phobius"/>
    </source>
</evidence>
<reference evidence="2 3" key="1">
    <citation type="submission" date="2019-06" db="EMBL/GenBank/DDBJ databases">
        <title>Sequencing the genomes of 1000 actinobacteria strains.</title>
        <authorList>
            <person name="Klenk H.-P."/>
        </authorList>
    </citation>
    <scope>NUCLEOTIDE SEQUENCE [LARGE SCALE GENOMIC DNA]</scope>
    <source>
        <strain evidence="2 3">DSM 45679</strain>
    </source>
</reference>
<evidence type="ECO:0000313" key="3">
    <source>
        <dbReference type="Proteomes" id="UP000320876"/>
    </source>
</evidence>
<dbReference type="InterPro" id="IPR025443">
    <property type="entry name" value="DUF4307"/>
</dbReference>
<feature type="transmembrane region" description="Helical" evidence="1">
    <location>
        <begin position="29"/>
        <end position="50"/>
    </location>
</feature>
<dbReference type="OrthoDB" id="4425882at2"/>
<keyword evidence="1" id="KW-0812">Transmembrane</keyword>
<dbReference type="Pfam" id="PF14155">
    <property type="entry name" value="DUF4307"/>
    <property type="match status" value="1"/>
</dbReference>
<keyword evidence="1" id="KW-1133">Transmembrane helix</keyword>
<dbReference type="AlphaFoldDB" id="A0A542DHW0"/>
<organism evidence="2 3">
    <name type="scientific">Amycolatopsis cihanbeyliensis</name>
    <dbReference type="NCBI Taxonomy" id="1128664"/>
    <lineage>
        <taxon>Bacteria</taxon>
        <taxon>Bacillati</taxon>
        <taxon>Actinomycetota</taxon>
        <taxon>Actinomycetes</taxon>
        <taxon>Pseudonocardiales</taxon>
        <taxon>Pseudonocardiaceae</taxon>
        <taxon>Amycolatopsis</taxon>
    </lineage>
</organism>
<name>A0A542DHW0_AMYCI</name>
<proteinExistence type="predicted"/>
<sequence length="145" mass="15625">MSTHNDAGARPTLPEGRYGRARTRTRRGWRVWVVVLIALAVSGTVAYVAYRNLGTAPIEAQRLGFTEKPGNAMEITIGVNRDDPGRAGVCIVRVRDISGSESGRKEIVVPPGAGEVSTVIKSIRRPVTADVFGCSYDVPQYLSSP</sequence>
<comment type="caution">
    <text evidence="2">The sequence shown here is derived from an EMBL/GenBank/DDBJ whole genome shotgun (WGS) entry which is preliminary data.</text>
</comment>
<accession>A0A542DHW0</accession>
<keyword evidence="1" id="KW-0472">Membrane</keyword>
<evidence type="ECO:0000313" key="2">
    <source>
        <dbReference type="EMBL" id="TQJ02640.1"/>
    </source>
</evidence>
<dbReference type="RefSeq" id="WP_141997783.1">
    <property type="nucleotide sequence ID" value="NZ_VFML01000001.1"/>
</dbReference>
<dbReference type="Proteomes" id="UP000320876">
    <property type="component" value="Unassembled WGS sequence"/>
</dbReference>
<gene>
    <name evidence="2" type="ORF">FB471_2375</name>
</gene>
<dbReference type="EMBL" id="VFML01000001">
    <property type="protein sequence ID" value="TQJ02640.1"/>
    <property type="molecule type" value="Genomic_DNA"/>
</dbReference>